<organism evidence="1 2">
    <name type="scientific">Romanomermis culicivorax</name>
    <name type="common">Nematode worm</name>
    <dbReference type="NCBI Taxonomy" id="13658"/>
    <lineage>
        <taxon>Eukaryota</taxon>
        <taxon>Metazoa</taxon>
        <taxon>Ecdysozoa</taxon>
        <taxon>Nematoda</taxon>
        <taxon>Enoplea</taxon>
        <taxon>Dorylaimia</taxon>
        <taxon>Mermithida</taxon>
        <taxon>Mermithoidea</taxon>
        <taxon>Mermithidae</taxon>
        <taxon>Romanomermis</taxon>
    </lineage>
</organism>
<evidence type="ECO:0000313" key="2">
    <source>
        <dbReference type="WBParaSite" id="nRc.2.0.1.t37911-RA"/>
    </source>
</evidence>
<evidence type="ECO:0000313" key="1">
    <source>
        <dbReference type="Proteomes" id="UP000887565"/>
    </source>
</evidence>
<sequence>MVGNRPVRREIRLRKPTYFFQMSLGKKRDVQVYNEQSAYATAFYYQNDCNSQDTMKEMLACHA</sequence>
<accession>A0A915KIT2</accession>
<name>A0A915KIT2_ROMCU</name>
<dbReference type="Proteomes" id="UP000887565">
    <property type="component" value="Unplaced"/>
</dbReference>
<protein>
    <submittedName>
        <fullName evidence="2">Transposase</fullName>
    </submittedName>
</protein>
<proteinExistence type="predicted"/>
<reference evidence="2" key="1">
    <citation type="submission" date="2022-11" db="UniProtKB">
        <authorList>
            <consortium name="WormBaseParasite"/>
        </authorList>
    </citation>
    <scope>IDENTIFICATION</scope>
</reference>
<dbReference type="AlphaFoldDB" id="A0A915KIT2"/>
<dbReference type="WBParaSite" id="nRc.2.0.1.t37911-RA">
    <property type="protein sequence ID" value="nRc.2.0.1.t37911-RA"/>
    <property type="gene ID" value="nRc.2.0.1.g37911"/>
</dbReference>
<keyword evidence="1" id="KW-1185">Reference proteome</keyword>